<evidence type="ECO:0000313" key="3">
    <source>
        <dbReference type="Proteomes" id="UP000317265"/>
    </source>
</evidence>
<protein>
    <recommendedName>
        <fullName evidence="4">Peptidase M50 domain-containing protein</fullName>
    </recommendedName>
</protein>
<comment type="caution">
    <text evidence="2">The sequence shown here is derived from an EMBL/GenBank/DDBJ whole genome shotgun (WGS) entry which is preliminary data.</text>
</comment>
<dbReference type="AlphaFoldDB" id="A0A523BHQ8"/>
<feature type="non-terminal residue" evidence="2">
    <location>
        <position position="1"/>
    </location>
</feature>
<reference evidence="2 3" key="1">
    <citation type="journal article" date="2019" name="Nat. Microbiol.">
        <title>Expanding anaerobic alkane metabolism in the domain of Archaea.</title>
        <authorList>
            <person name="Wang Y."/>
            <person name="Wegener G."/>
            <person name="Hou J."/>
            <person name="Wang F."/>
            <person name="Xiao X."/>
        </authorList>
    </citation>
    <scope>NUCLEOTIDE SEQUENCE [LARGE SCALE GENOMIC DNA]</scope>
    <source>
        <strain evidence="2">WYZ-LMO11</strain>
    </source>
</reference>
<sequence>NSYLHIISVINFWLLFMNGIPAPFVDGGKLFEILFKRVNIELEYISIVIILIWLLIFIIRIFI</sequence>
<proteinExistence type="predicted"/>
<evidence type="ECO:0008006" key="4">
    <source>
        <dbReference type="Google" id="ProtNLM"/>
    </source>
</evidence>
<name>A0A523BHQ8_9CREN</name>
<feature type="transmembrane region" description="Helical" evidence="1">
    <location>
        <begin position="6"/>
        <end position="24"/>
    </location>
</feature>
<evidence type="ECO:0000313" key="2">
    <source>
        <dbReference type="EMBL" id="TDA40466.1"/>
    </source>
</evidence>
<accession>A0A523BHQ8</accession>
<keyword evidence="1" id="KW-0472">Membrane</keyword>
<organism evidence="2 3">
    <name type="scientific">Thermoproteota archaeon</name>
    <dbReference type="NCBI Taxonomy" id="2056631"/>
    <lineage>
        <taxon>Archaea</taxon>
        <taxon>Thermoproteota</taxon>
    </lineage>
</organism>
<dbReference type="Proteomes" id="UP000317265">
    <property type="component" value="Unassembled WGS sequence"/>
</dbReference>
<feature type="transmembrane region" description="Helical" evidence="1">
    <location>
        <begin position="44"/>
        <end position="62"/>
    </location>
</feature>
<evidence type="ECO:0000256" key="1">
    <source>
        <dbReference type="SAM" id="Phobius"/>
    </source>
</evidence>
<gene>
    <name evidence="2" type="ORF">DSO09_00410</name>
</gene>
<dbReference type="EMBL" id="QNVI01000003">
    <property type="protein sequence ID" value="TDA40466.1"/>
    <property type="molecule type" value="Genomic_DNA"/>
</dbReference>
<keyword evidence="1" id="KW-0812">Transmembrane</keyword>
<keyword evidence="1" id="KW-1133">Transmembrane helix</keyword>